<organism evidence="2">
    <name type="scientific">uncultured marine phage</name>
    <dbReference type="NCBI Taxonomy" id="707152"/>
    <lineage>
        <taxon>Viruses</taxon>
        <taxon>environmental samples</taxon>
    </lineage>
</organism>
<keyword evidence="1" id="KW-1133">Transmembrane helix</keyword>
<accession>A0A8D9C9F8</accession>
<dbReference type="EMBL" id="OU342829">
    <property type="protein sequence ID" value="CAG7581262.1"/>
    <property type="molecule type" value="Genomic_DNA"/>
</dbReference>
<evidence type="ECO:0000256" key="1">
    <source>
        <dbReference type="SAM" id="Phobius"/>
    </source>
</evidence>
<proteinExistence type="predicted"/>
<keyword evidence="1" id="KW-0472">Membrane</keyword>
<reference evidence="2" key="1">
    <citation type="submission" date="2021-06" db="EMBL/GenBank/DDBJ databases">
        <authorList>
            <person name="Gannon L."/>
            <person name="Redgwell R T."/>
            <person name="Michniewski S."/>
            <person name="Harrison D C."/>
            <person name="Millard A."/>
        </authorList>
    </citation>
    <scope>NUCLEOTIDE SEQUENCE</scope>
</reference>
<protein>
    <submittedName>
        <fullName evidence="2">Uncharacterized protein</fullName>
    </submittedName>
</protein>
<sequence>MISSIAGNPFSLFMFFILGSILVWFLVSKTKWWRKLGVKHQENVYCLSDTQLSNAKKYYKSNQKEIRDESYYFTSKGMVKNEKRIGVKPDEINYNNPEKWETKNWVWFRTYHVRSVIDNSKTTGLEWLGIFEYKEEL</sequence>
<keyword evidence="1" id="KW-0812">Transmembrane</keyword>
<feature type="transmembrane region" description="Helical" evidence="1">
    <location>
        <begin position="6"/>
        <end position="27"/>
    </location>
</feature>
<evidence type="ECO:0000313" key="2">
    <source>
        <dbReference type="EMBL" id="CAG7581262.1"/>
    </source>
</evidence>
<name>A0A8D9C9F8_9VIRU</name>
<gene>
    <name evidence="2" type="ORF">SLAVMIC_00755</name>
</gene>